<keyword evidence="2" id="KW-0946">Virion</keyword>
<keyword evidence="3" id="KW-1185">Reference proteome</keyword>
<dbReference type="PIRSF" id="PIRSF010606">
    <property type="entry name" value="Spore_coat_CotJB"/>
    <property type="match status" value="1"/>
</dbReference>
<protein>
    <submittedName>
        <fullName evidence="2">Spore coat protein CotJB</fullName>
    </submittedName>
</protein>
<evidence type="ECO:0000259" key="1">
    <source>
        <dbReference type="Pfam" id="PF12652"/>
    </source>
</evidence>
<evidence type="ECO:0000313" key="3">
    <source>
        <dbReference type="Proteomes" id="UP000657006"/>
    </source>
</evidence>
<keyword evidence="2" id="KW-0167">Capsid protein</keyword>
<comment type="caution">
    <text evidence="2">The sequence shown here is derived from an EMBL/GenBank/DDBJ whole genome shotgun (WGS) entry which is preliminary data.</text>
</comment>
<evidence type="ECO:0000313" key="2">
    <source>
        <dbReference type="EMBL" id="MBC8544005.1"/>
    </source>
</evidence>
<sequence length="95" mass="11404">MCNCNNMNSCNQEQDLMKQIQQISFLLVDLNLYLDNHPDCRQALEDYNILVEAMDELRKVYTQKYGPIMNFGTAKSDCPWQWVDDQPWPWENKRR</sequence>
<dbReference type="AlphaFoldDB" id="A0A926DVH6"/>
<dbReference type="InterPro" id="IPR016571">
    <property type="entry name" value="Spore_coat_assembly_CotJB"/>
</dbReference>
<dbReference type="EMBL" id="JACRSQ010000015">
    <property type="protein sequence ID" value="MBC8544005.1"/>
    <property type="molecule type" value="Genomic_DNA"/>
</dbReference>
<proteinExistence type="predicted"/>
<accession>A0A926DVH6</accession>
<name>A0A926DVH6_9FIRM</name>
<organism evidence="2 3">
    <name type="scientific">Bianquea renquensis</name>
    <dbReference type="NCBI Taxonomy" id="2763661"/>
    <lineage>
        <taxon>Bacteria</taxon>
        <taxon>Bacillati</taxon>
        <taxon>Bacillota</taxon>
        <taxon>Clostridia</taxon>
        <taxon>Eubacteriales</taxon>
        <taxon>Bianqueaceae</taxon>
        <taxon>Bianquea</taxon>
    </lineage>
</organism>
<dbReference type="InterPro" id="IPR024207">
    <property type="entry name" value="CotJB_dom"/>
</dbReference>
<gene>
    <name evidence="2" type="ORF">H8730_10650</name>
</gene>
<reference evidence="2" key="1">
    <citation type="submission" date="2020-08" db="EMBL/GenBank/DDBJ databases">
        <title>Genome public.</title>
        <authorList>
            <person name="Liu C."/>
            <person name="Sun Q."/>
        </authorList>
    </citation>
    <scope>NUCLEOTIDE SEQUENCE</scope>
    <source>
        <strain evidence="2">NSJ-32</strain>
    </source>
</reference>
<dbReference type="Pfam" id="PF12652">
    <property type="entry name" value="CotJB"/>
    <property type="match status" value="1"/>
</dbReference>
<feature type="domain" description="Protein CotJB" evidence="1">
    <location>
        <begin position="15"/>
        <end position="91"/>
    </location>
</feature>
<dbReference type="Proteomes" id="UP000657006">
    <property type="component" value="Unassembled WGS sequence"/>
</dbReference>